<evidence type="ECO:0000313" key="2">
    <source>
        <dbReference type="EMBL" id="GEO89391.1"/>
    </source>
</evidence>
<comment type="caution">
    <text evidence="2">The sequence shown here is derived from an EMBL/GenBank/DDBJ whole genome shotgun (WGS) entry which is preliminary data.</text>
</comment>
<keyword evidence="1" id="KW-1133">Transmembrane helix</keyword>
<reference evidence="2 3" key="1">
    <citation type="submission" date="2019-07" db="EMBL/GenBank/DDBJ databases">
        <title>Whole genome shotgun sequence of Aeromicrobium flavum NBRC 107625.</title>
        <authorList>
            <person name="Hosoyama A."/>
            <person name="Uohara A."/>
            <person name="Ohji S."/>
            <person name="Ichikawa N."/>
        </authorList>
    </citation>
    <scope>NUCLEOTIDE SEQUENCE [LARGE SCALE GENOMIC DNA]</scope>
    <source>
        <strain evidence="2 3">NBRC 107625</strain>
    </source>
</reference>
<dbReference type="Proteomes" id="UP000321769">
    <property type="component" value="Unassembled WGS sequence"/>
</dbReference>
<sequence>MTNERIAATAAGGELGFLMFCLVPHAAALGFVTTLLATLGSAAVVAVVARIVAARFGVDDPWREVGLDPMWDLSLAELSA</sequence>
<proteinExistence type="predicted"/>
<keyword evidence="1" id="KW-0472">Membrane</keyword>
<feature type="transmembrane region" description="Helical" evidence="1">
    <location>
        <begin position="26"/>
        <end position="53"/>
    </location>
</feature>
<accession>A0A512HVC2</accession>
<dbReference type="RefSeq" id="WP_146827259.1">
    <property type="nucleotide sequence ID" value="NZ_BAAAYQ010000005.1"/>
</dbReference>
<dbReference type="AlphaFoldDB" id="A0A512HVC2"/>
<protein>
    <submittedName>
        <fullName evidence="2">Uncharacterized protein</fullName>
    </submittedName>
</protein>
<keyword evidence="3" id="KW-1185">Reference proteome</keyword>
<dbReference type="EMBL" id="BJZQ01000006">
    <property type="protein sequence ID" value="GEO89391.1"/>
    <property type="molecule type" value="Genomic_DNA"/>
</dbReference>
<gene>
    <name evidence="2" type="ORF">AFL01nite_17180</name>
</gene>
<evidence type="ECO:0000313" key="3">
    <source>
        <dbReference type="Proteomes" id="UP000321769"/>
    </source>
</evidence>
<name>A0A512HVC2_9ACTN</name>
<evidence type="ECO:0000256" key="1">
    <source>
        <dbReference type="SAM" id="Phobius"/>
    </source>
</evidence>
<organism evidence="2 3">
    <name type="scientific">Aeromicrobium flavum</name>
    <dbReference type="NCBI Taxonomy" id="416568"/>
    <lineage>
        <taxon>Bacteria</taxon>
        <taxon>Bacillati</taxon>
        <taxon>Actinomycetota</taxon>
        <taxon>Actinomycetes</taxon>
        <taxon>Propionibacteriales</taxon>
        <taxon>Nocardioidaceae</taxon>
        <taxon>Aeromicrobium</taxon>
    </lineage>
</organism>
<keyword evidence="1" id="KW-0812">Transmembrane</keyword>